<protein>
    <submittedName>
        <fullName evidence="1">Uncharacterized protein</fullName>
    </submittedName>
</protein>
<dbReference type="EMBL" id="CATOUU010000694">
    <property type="protein sequence ID" value="CAI9941514.1"/>
    <property type="molecule type" value="Genomic_DNA"/>
</dbReference>
<reference evidence="1" key="1">
    <citation type="submission" date="2023-06" db="EMBL/GenBank/DDBJ databases">
        <authorList>
            <person name="Kurt Z."/>
        </authorList>
    </citation>
    <scope>NUCLEOTIDE SEQUENCE</scope>
</reference>
<accession>A0AA86U5B9</accession>
<sequence>MNNSLQLQNFIIEQQKQLVDNLTQQLNCTSNQGYSMINGSCVQVTCAISGQQSINGICQCVNINSVVLSGSCVCPVNSQIIGTACVCTFSGQTMQNGVCSCSTTGAFVDNGVCTCGVNGINISNTCSCPIGANLLNGVCTCTNINAYISGNQCICPTYSSLIGSTCTCPTNSQIENNQCVCNLISGQILNNDGICQCQTIGAFVKNGACVCELNALNVSNTCTCPVNSSLINYVCTCDQILGQQIIAGSCQCPSGQSIVNNTCYQSNHILNFTYFECSQEIFTQQFDIQSITNQISSPSNFSAGYVFSSTNIIQNAFIDISDNLYSSTTYPLFQSQNKFMNLKIQFGTQILSSGSIILSSSIQSIQINQINFISKHGSQLTVNVAQQLSILMQSSTNVNIQNLLVNLTFAPSNGNISLISCIKGVSNISGYQILGNYVSTQTVAMIGLNIDTATIIVNQVCFKPQQYNVGNGSSFLFGNAIATISTIQIYNFAVILGNSTNFLLLGTISTSSQNSDYYMFGGIIAYVNSNSIVNVYNVILDSFQKFTSIYVSYSGILVGYMQQVSSSVSLENVCLQQNITSTTLLFQFYGLIGFNFGNSSITNASIIFSLQASQFWCLGIIGIIHHSLNAEVINLKTSVHFSSNSGNFVGAIIGADQAQNCSVENTIIIGNINSGSICVGGISGSLYIYSNMTVQNSSISQFSINGSTMIGGFIGHCYSTLYLINSKIYFISLSGSNQIGIIVGQSDEGVYLFSGSSSSSNHINNILQSDCGVLSNNWSIIGC</sequence>
<comment type="caution">
    <text evidence="1">The sequence shown here is derived from an EMBL/GenBank/DDBJ whole genome shotgun (WGS) entry which is preliminary data.</text>
</comment>
<evidence type="ECO:0000313" key="1">
    <source>
        <dbReference type="EMBL" id="CAI9941514.1"/>
    </source>
</evidence>
<dbReference type="EMBL" id="CAXDID020000099">
    <property type="protein sequence ID" value="CAL6025510.1"/>
    <property type="molecule type" value="Genomic_DNA"/>
</dbReference>
<dbReference type="AlphaFoldDB" id="A0AA86U5B9"/>
<gene>
    <name evidence="1" type="ORF">HINF_LOCUS29159</name>
    <name evidence="2" type="ORF">HINF_LOCUS30348</name>
</gene>
<dbReference type="Proteomes" id="UP001642409">
    <property type="component" value="Unassembled WGS sequence"/>
</dbReference>
<organism evidence="1">
    <name type="scientific">Hexamita inflata</name>
    <dbReference type="NCBI Taxonomy" id="28002"/>
    <lineage>
        <taxon>Eukaryota</taxon>
        <taxon>Metamonada</taxon>
        <taxon>Diplomonadida</taxon>
        <taxon>Hexamitidae</taxon>
        <taxon>Hexamitinae</taxon>
        <taxon>Hexamita</taxon>
    </lineage>
</organism>
<reference evidence="2 3" key="2">
    <citation type="submission" date="2024-07" db="EMBL/GenBank/DDBJ databases">
        <authorList>
            <person name="Akdeniz Z."/>
        </authorList>
    </citation>
    <scope>NUCLEOTIDE SEQUENCE [LARGE SCALE GENOMIC DNA]</scope>
</reference>
<evidence type="ECO:0000313" key="3">
    <source>
        <dbReference type="Proteomes" id="UP001642409"/>
    </source>
</evidence>
<name>A0AA86U5B9_9EUKA</name>
<keyword evidence="3" id="KW-1185">Reference proteome</keyword>
<evidence type="ECO:0000313" key="2">
    <source>
        <dbReference type="EMBL" id="CAL6025510.1"/>
    </source>
</evidence>
<proteinExistence type="predicted"/>